<evidence type="ECO:0000313" key="3">
    <source>
        <dbReference type="EMBL" id="DAB38669.1"/>
    </source>
</evidence>
<evidence type="ECO:0000313" key="4">
    <source>
        <dbReference type="Proteomes" id="UP000228859"/>
    </source>
</evidence>
<protein>
    <recommendedName>
        <fullName evidence="2">Response regulatory domain-containing protein</fullName>
    </recommendedName>
</protein>
<feature type="modified residue" description="4-aspartylphosphate" evidence="1">
    <location>
        <position position="63"/>
    </location>
</feature>
<dbReference type="Proteomes" id="UP000228859">
    <property type="component" value="Unassembled WGS sequence"/>
</dbReference>
<dbReference type="AlphaFoldDB" id="A0A2D3WNA1"/>
<dbReference type="SMART" id="SM00448">
    <property type="entry name" value="REC"/>
    <property type="match status" value="1"/>
</dbReference>
<dbReference type="PANTHER" id="PTHR43228">
    <property type="entry name" value="TWO-COMPONENT RESPONSE REGULATOR"/>
    <property type="match status" value="1"/>
</dbReference>
<dbReference type="PANTHER" id="PTHR43228:SF1">
    <property type="entry name" value="TWO-COMPONENT RESPONSE REGULATOR ARR22"/>
    <property type="match status" value="1"/>
</dbReference>
<sequence>MENHITLAKKLHVLFVDDERLIREMVSDMLSDTVGHVSLASNGQEGLDFYLNSLRPIDIVISDQTMPIMQGLDMLEKIKAHNPTQKCIMITAHSEAKYMLRAIEIGIEHFIIKPIIFDKLDNILYDLALKIEQESQQKEREKLDQREQIQHAFNKSLESIIQNIPLPSMILDQHDHVIVGNSEIFSILAGTPHYTKLINKELNFKELLNDDAPVKSDPNFCDWKEEFLLMGEELYFDIEGVLYSAKIKRILADDNTRFYVLCLIELLN</sequence>
<dbReference type="PROSITE" id="PS50110">
    <property type="entry name" value="RESPONSE_REGULATORY"/>
    <property type="match status" value="1"/>
</dbReference>
<dbReference type="Pfam" id="PF00072">
    <property type="entry name" value="Response_reg"/>
    <property type="match status" value="1"/>
</dbReference>
<dbReference type="EMBL" id="DLUI01000070">
    <property type="protein sequence ID" value="DAB38669.1"/>
    <property type="molecule type" value="Genomic_DNA"/>
</dbReference>
<dbReference type="SUPFAM" id="SSF52172">
    <property type="entry name" value="CheY-like"/>
    <property type="match status" value="1"/>
</dbReference>
<dbReference type="InterPro" id="IPR011006">
    <property type="entry name" value="CheY-like_superfamily"/>
</dbReference>
<organism evidence="3 4">
    <name type="scientific">Sulfuricurvum kujiense</name>
    <dbReference type="NCBI Taxonomy" id="148813"/>
    <lineage>
        <taxon>Bacteria</taxon>
        <taxon>Pseudomonadati</taxon>
        <taxon>Campylobacterota</taxon>
        <taxon>Epsilonproteobacteria</taxon>
        <taxon>Campylobacterales</taxon>
        <taxon>Sulfurimonadaceae</taxon>
        <taxon>Sulfuricurvum</taxon>
    </lineage>
</organism>
<dbReference type="InterPro" id="IPR001789">
    <property type="entry name" value="Sig_transdc_resp-reg_receiver"/>
</dbReference>
<comment type="caution">
    <text evidence="3">The sequence shown here is derived from an EMBL/GenBank/DDBJ whole genome shotgun (WGS) entry which is preliminary data.</text>
</comment>
<dbReference type="RefSeq" id="WP_294894186.1">
    <property type="nucleotide sequence ID" value="NZ_DLUI01000070.1"/>
</dbReference>
<dbReference type="Gene3D" id="3.40.50.2300">
    <property type="match status" value="1"/>
</dbReference>
<keyword evidence="1" id="KW-0597">Phosphoprotein</keyword>
<name>A0A2D3WNA1_9BACT</name>
<dbReference type="InterPro" id="IPR052048">
    <property type="entry name" value="ST_Response_Regulator"/>
</dbReference>
<evidence type="ECO:0000259" key="2">
    <source>
        <dbReference type="PROSITE" id="PS50110"/>
    </source>
</evidence>
<proteinExistence type="predicted"/>
<evidence type="ECO:0000256" key="1">
    <source>
        <dbReference type="PROSITE-ProRule" id="PRU00169"/>
    </source>
</evidence>
<reference evidence="3 4" key="1">
    <citation type="journal article" date="2017" name="Front. Microbiol.">
        <title>Comparative Genomic Analysis of the Class Epsilonproteobacteria and Proposed Reclassification to Epsilonbacteraeota (phyl. nov.).</title>
        <authorList>
            <person name="Waite D.W."/>
            <person name="Vanwonterghem I."/>
            <person name="Rinke C."/>
            <person name="Parks D.H."/>
            <person name="Zhang Y."/>
            <person name="Takai K."/>
            <person name="Sievert S.M."/>
            <person name="Simon J."/>
            <person name="Campbell B.J."/>
            <person name="Hanson T.E."/>
            <person name="Woyke T."/>
            <person name="Klotz M.G."/>
            <person name="Hugenholtz P."/>
        </authorList>
    </citation>
    <scope>NUCLEOTIDE SEQUENCE [LARGE SCALE GENOMIC DNA]</scope>
    <source>
        <strain evidence="3">UBA12443</strain>
    </source>
</reference>
<dbReference type="GO" id="GO:0000160">
    <property type="term" value="P:phosphorelay signal transduction system"/>
    <property type="evidence" value="ECO:0007669"/>
    <property type="project" value="InterPro"/>
</dbReference>
<accession>A0A2D3WNA1</accession>
<gene>
    <name evidence="3" type="ORF">CFH83_04790</name>
</gene>
<feature type="domain" description="Response regulatory" evidence="2">
    <location>
        <begin position="12"/>
        <end position="128"/>
    </location>
</feature>